<evidence type="ECO:0000256" key="2">
    <source>
        <dbReference type="ARBA" id="ARBA00009233"/>
    </source>
</evidence>
<dbReference type="InterPro" id="IPR002347">
    <property type="entry name" value="SDR_fam"/>
</dbReference>
<evidence type="ECO:0000313" key="13">
    <source>
        <dbReference type="Proteomes" id="UP000242972"/>
    </source>
</evidence>
<feature type="binding site" evidence="11">
    <location>
        <position position="166"/>
    </location>
    <ligand>
        <name>NAD(+)</name>
        <dbReference type="ChEBI" id="CHEBI:57540"/>
    </ligand>
</feature>
<dbReference type="SUPFAM" id="SSF51735">
    <property type="entry name" value="NAD(P)-binding Rossmann-fold domains"/>
    <property type="match status" value="1"/>
</dbReference>
<comment type="similarity">
    <text evidence="2 8">Belongs to the short-chain dehydrogenases/reductases (SDR) family. FabI subfamily.</text>
</comment>
<dbReference type="EC" id="1.3.1.9" evidence="8"/>
<gene>
    <name evidence="12" type="ORF">C7B46_03830</name>
</gene>
<dbReference type="PANTHER" id="PTHR43159">
    <property type="entry name" value="ENOYL-[ACYL-CARRIER-PROTEIN] REDUCTASE"/>
    <property type="match status" value="1"/>
</dbReference>
<comment type="caution">
    <text evidence="12">The sequence shown here is derived from an EMBL/GenBank/DDBJ whole genome shotgun (WGS) entry which is preliminary data.</text>
</comment>
<evidence type="ECO:0000313" key="12">
    <source>
        <dbReference type="EMBL" id="PSR34844.1"/>
    </source>
</evidence>
<dbReference type="PANTHER" id="PTHR43159:SF2">
    <property type="entry name" value="ENOYL-[ACYL-CARRIER-PROTEIN] REDUCTASE [NADH], CHLOROPLASTIC"/>
    <property type="match status" value="1"/>
</dbReference>
<feature type="binding site" evidence="11">
    <location>
        <begin position="65"/>
        <end position="66"/>
    </location>
    <ligand>
        <name>NAD(+)</name>
        <dbReference type="ChEBI" id="CHEBI:57540"/>
    </ligand>
</feature>
<evidence type="ECO:0000256" key="8">
    <source>
        <dbReference type="PIRNR" id="PIRNR000094"/>
    </source>
</evidence>
<accession>A0A2T2XK20</accession>
<evidence type="ECO:0000256" key="1">
    <source>
        <dbReference type="ARBA" id="ARBA00005189"/>
    </source>
</evidence>
<protein>
    <recommendedName>
        <fullName evidence="8">Enoyl-[acyl-carrier-protein] reductase [NADH]</fullName>
        <ecNumber evidence="8">1.3.1.9</ecNumber>
    </recommendedName>
</protein>
<dbReference type="Gene3D" id="1.10.8.400">
    <property type="entry name" value="Enoyl acyl carrier protein reductase"/>
    <property type="match status" value="1"/>
</dbReference>
<keyword evidence="8 11" id="KW-0520">NAD</keyword>
<evidence type="ECO:0000256" key="6">
    <source>
        <dbReference type="ARBA" id="ARBA00023098"/>
    </source>
</evidence>
<proteinExistence type="inferred from homology"/>
<keyword evidence="5 8" id="KW-0560">Oxidoreductase</keyword>
<keyword evidence="7 8" id="KW-0275">Fatty acid biosynthesis</keyword>
<evidence type="ECO:0000256" key="3">
    <source>
        <dbReference type="ARBA" id="ARBA00022516"/>
    </source>
</evidence>
<reference evidence="12 13" key="1">
    <citation type="journal article" date="2014" name="BMC Genomics">
        <title>Comparison of environmental and isolate Sulfobacillus genomes reveals diverse carbon, sulfur, nitrogen, and hydrogen metabolisms.</title>
        <authorList>
            <person name="Justice N.B."/>
            <person name="Norman A."/>
            <person name="Brown C.T."/>
            <person name="Singh A."/>
            <person name="Thomas B.C."/>
            <person name="Banfield J.F."/>
        </authorList>
    </citation>
    <scope>NUCLEOTIDE SEQUENCE [LARGE SCALE GENOMIC DNA]</scope>
    <source>
        <strain evidence="12">AMDSBA4</strain>
    </source>
</reference>
<evidence type="ECO:0000256" key="11">
    <source>
        <dbReference type="PIRSR" id="PIRSR000094-3"/>
    </source>
</evidence>
<evidence type="ECO:0000256" key="7">
    <source>
        <dbReference type="ARBA" id="ARBA00023160"/>
    </source>
</evidence>
<keyword evidence="4" id="KW-0276">Fatty acid metabolism</keyword>
<sequence length="262" mass="28122">MGLLSGTRAVVTGIANKRSMAWGIAKAFDREGAQLILSYQSPRLKENLDKLLSELSQDPLVLPLDVVEENSVDQFIAELSSAYPDGIHTLVHSMAYANREDLEGRFVDTTRDGYMMAQNVSAYSLTALTRGVLPLMEKAGSGSIMTLTYQGSVRVMPNYNVMGVAKAALESSVRYLAYDLGRQHIRVNAISAGPVKTLAASGVRGISAALHDVADKSPIGENITTEDVGNAAVFLASDWAKRITGHVLYVDSGLHMMGFLGG</sequence>
<dbReference type="Proteomes" id="UP000242972">
    <property type="component" value="Unassembled WGS sequence"/>
</dbReference>
<dbReference type="PIRSF" id="PIRSF000094">
    <property type="entry name" value="Enoyl-ACP_rdct"/>
    <property type="match status" value="1"/>
</dbReference>
<dbReference type="EMBL" id="PXYW01000006">
    <property type="protein sequence ID" value="PSR34844.1"/>
    <property type="molecule type" value="Genomic_DNA"/>
</dbReference>
<feature type="active site" description="Proton acceptor" evidence="9">
    <location>
        <position position="149"/>
    </location>
</feature>
<dbReference type="GO" id="GO:0006633">
    <property type="term" value="P:fatty acid biosynthetic process"/>
    <property type="evidence" value="ECO:0007669"/>
    <property type="project" value="UniProtKB-KW"/>
</dbReference>
<dbReference type="GO" id="GO:0004318">
    <property type="term" value="F:enoyl-[acyl-carrier-protein] reductase (NADH) activity"/>
    <property type="evidence" value="ECO:0007669"/>
    <property type="project" value="UniProtKB-EC"/>
</dbReference>
<dbReference type="Gene3D" id="3.40.50.720">
    <property type="entry name" value="NAD(P)-binding Rossmann-like Domain"/>
    <property type="match status" value="1"/>
</dbReference>
<dbReference type="Pfam" id="PF13561">
    <property type="entry name" value="adh_short_C2"/>
    <property type="match status" value="1"/>
</dbReference>
<feature type="binding site" evidence="11">
    <location>
        <begin position="195"/>
        <end position="199"/>
    </location>
    <ligand>
        <name>NAD(+)</name>
        <dbReference type="ChEBI" id="CHEBI:57540"/>
    </ligand>
</feature>
<feature type="binding site" evidence="10">
    <location>
        <position position="97"/>
    </location>
    <ligand>
        <name>substrate</name>
    </ligand>
</feature>
<dbReference type="InterPro" id="IPR014358">
    <property type="entry name" value="Enoyl-ACP_Rdtase_NADH"/>
</dbReference>
<feature type="binding site" evidence="11">
    <location>
        <position position="13"/>
    </location>
    <ligand>
        <name>NAD(+)</name>
        <dbReference type="ChEBI" id="CHEBI:57540"/>
    </ligand>
</feature>
<keyword evidence="6" id="KW-0443">Lipid metabolism</keyword>
<organism evidence="12 13">
    <name type="scientific">Sulfobacillus benefaciens</name>
    <dbReference type="NCBI Taxonomy" id="453960"/>
    <lineage>
        <taxon>Bacteria</taxon>
        <taxon>Bacillati</taxon>
        <taxon>Bacillota</taxon>
        <taxon>Clostridia</taxon>
        <taxon>Eubacteriales</taxon>
        <taxon>Clostridiales Family XVII. Incertae Sedis</taxon>
        <taxon>Sulfobacillus</taxon>
    </lineage>
</organism>
<name>A0A2T2XK20_9FIRM</name>
<comment type="pathway">
    <text evidence="1">Lipid metabolism.</text>
</comment>
<dbReference type="CDD" id="cd05372">
    <property type="entry name" value="ENR_SDR"/>
    <property type="match status" value="1"/>
</dbReference>
<dbReference type="PRINTS" id="PR00081">
    <property type="entry name" value="GDHRDH"/>
</dbReference>
<feature type="active site" description="Proton acceptor" evidence="9">
    <location>
        <position position="159"/>
    </location>
</feature>
<dbReference type="AlphaFoldDB" id="A0A2T2XK20"/>
<evidence type="ECO:0000256" key="4">
    <source>
        <dbReference type="ARBA" id="ARBA00022832"/>
    </source>
</evidence>
<evidence type="ECO:0000256" key="10">
    <source>
        <dbReference type="PIRSR" id="PIRSR000094-2"/>
    </source>
</evidence>
<evidence type="ECO:0000256" key="9">
    <source>
        <dbReference type="PIRSR" id="PIRSR000094-1"/>
    </source>
</evidence>
<keyword evidence="3 8" id="KW-0444">Lipid biosynthesis</keyword>
<feature type="binding site" evidence="11">
    <location>
        <position position="94"/>
    </location>
    <ligand>
        <name>NAD(+)</name>
        <dbReference type="ChEBI" id="CHEBI:57540"/>
    </ligand>
</feature>
<dbReference type="InterPro" id="IPR036291">
    <property type="entry name" value="NAD(P)-bd_dom_sf"/>
</dbReference>
<comment type="catalytic activity">
    <reaction evidence="8">
        <text>a 2,3-saturated acyl-[ACP] + NAD(+) = a (2E)-enoyl-[ACP] + NADH + H(+)</text>
        <dbReference type="Rhea" id="RHEA:10240"/>
        <dbReference type="Rhea" id="RHEA-COMP:9925"/>
        <dbReference type="Rhea" id="RHEA-COMP:9926"/>
        <dbReference type="ChEBI" id="CHEBI:15378"/>
        <dbReference type="ChEBI" id="CHEBI:57540"/>
        <dbReference type="ChEBI" id="CHEBI:57945"/>
        <dbReference type="ChEBI" id="CHEBI:78784"/>
        <dbReference type="ChEBI" id="CHEBI:78785"/>
        <dbReference type="EC" id="1.3.1.9"/>
    </reaction>
</comment>
<feature type="binding site" evidence="11">
    <location>
        <position position="40"/>
    </location>
    <ligand>
        <name>NAD(+)</name>
        <dbReference type="ChEBI" id="CHEBI:57540"/>
    </ligand>
</feature>
<evidence type="ECO:0000256" key="5">
    <source>
        <dbReference type="ARBA" id="ARBA00023002"/>
    </source>
</evidence>